<dbReference type="OrthoDB" id="1829200at2759"/>
<keyword evidence="3" id="KW-1185">Reference proteome</keyword>
<evidence type="ECO:0000313" key="2">
    <source>
        <dbReference type="EMBL" id="GER39128.1"/>
    </source>
</evidence>
<organism evidence="2 3">
    <name type="scientific">Striga asiatica</name>
    <name type="common">Asiatic witchweed</name>
    <name type="synonym">Buchnera asiatica</name>
    <dbReference type="NCBI Taxonomy" id="4170"/>
    <lineage>
        <taxon>Eukaryota</taxon>
        <taxon>Viridiplantae</taxon>
        <taxon>Streptophyta</taxon>
        <taxon>Embryophyta</taxon>
        <taxon>Tracheophyta</taxon>
        <taxon>Spermatophyta</taxon>
        <taxon>Magnoliopsida</taxon>
        <taxon>eudicotyledons</taxon>
        <taxon>Gunneridae</taxon>
        <taxon>Pentapetalae</taxon>
        <taxon>asterids</taxon>
        <taxon>lamiids</taxon>
        <taxon>Lamiales</taxon>
        <taxon>Orobanchaceae</taxon>
        <taxon>Buchnereae</taxon>
        <taxon>Striga</taxon>
    </lineage>
</organism>
<dbReference type="EMBL" id="BKCP01005572">
    <property type="protein sequence ID" value="GER39128.1"/>
    <property type="molecule type" value="Genomic_DNA"/>
</dbReference>
<proteinExistence type="predicted"/>
<protein>
    <submittedName>
        <fullName evidence="2">ATP synthase epsilon chain</fullName>
    </submittedName>
</protein>
<feature type="region of interest" description="Disordered" evidence="1">
    <location>
        <begin position="1"/>
        <end position="34"/>
    </location>
</feature>
<sequence length="175" mass="18990">MDPQKEPVKGDVDISSIEGAEGGEPIGEEDEQSSYAAKHFPTRPVRAFTLGQVSIPLVPVPHEGARGSARPGIVEYRAAGKERQMMQRVWLCETSSLLGDSRFAMADLGMKCLMRLRSRDKEQPRNEVPLGIEAGYGGKGIPVVAANKAGSANSIVRCQSARLSSTKRRNARDRV</sequence>
<feature type="compositionally biased region" description="Basic and acidic residues" evidence="1">
    <location>
        <begin position="1"/>
        <end position="12"/>
    </location>
</feature>
<evidence type="ECO:0000313" key="3">
    <source>
        <dbReference type="Proteomes" id="UP000325081"/>
    </source>
</evidence>
<evidence type="ECO:0000256" key="1">
    <source>
        <dbReference type="SAM" id="MobiDB-lite"/>
    </source>
</evidence>
<reference evidence="3" key="1">
    <citation type="journal article" date="2019" name="Curr. Biol.">
        <title>Genome Sequence of Striga asiatica Provides Insight into the Evolution of Plant Parasitism.</title>
        <authorList>
            <person name="Yoshida S."/>
            <person name="Kim S."/>
            <person name="Wafula E.K."/>
            <person name="Tanskanen J."/>
            <person name="Kim Y.M."/>
            <person name="Honaas L."/>
            <person name="Yang Z."/>
            <person name="Spallek T."/>
            <person name="Conn C.E."/>
            <person name="Ichihashi Y."/>
            <person name="Cheong K."/>
            <person name="Cui S."/>
            <person name="Der J.P."/>
            <person name="Gundlach H."/>
            <person name="Jiao Y."/>
            <person name="Hori C."/>
            <person name="Ishida J.K."/>
            <person name="Kasahara H."/>
            <person name="Kiba T."/>
            <person name="Kim M.S."/>
            <person name="Koo N."/>
            <person name="Laohavisit A."/>
            <person name="Lee Y.H."/>
            <person name="Lumba S."/>
            <person name="McCourt P."/>
            <person name="Mortimer J.C."/>
            <person name="Mutuku J.M."/>
            <person name="Nomura T."/>
            <person name="Sasaki-Sekimoto Y."/>
            <person name="Seto Y."/>
            <person name="Wang Y."/>
            <person name="Wakatake T."/>
            <person name="Sakakibara H."/>
            <person name="Demura T."/>
            <person name="Yamaguchi S."/>
            <person name="Yoneyama K."/>
            <person name="Manabe R.I."/>
            <person name="Nelson D.C."/>
            <person name="Schulman A.H."/>
            <person name="Timko M.P."/>
            <person name="dePamphilis C.W."/>
            <person name="Choi D."/>
            <person name="Shirasu K."/>
        </authorList>
    </citation>
    <scope>NUCLEOTIDE SEQUENCE [LARGE SCALE GENOMIC DNA]</scope>
    <source>
        <strain evidence="3">cv. UVA1</strain>
    </source>
</reference>
<comment type="caution">
    <text evidence="2">The sequence shown here is derived from an EMBL/GenBank/DDBJ whole genome shotgun (WGS) entry which is preliminary data.</text>
</comment>
<dbReference type="Proteomes" id="UP000325081">
    <property type="component" value="Unassembled WGS sequence"/>
</dbReference>
<gene>
    <name evidence="2" type="ORF">STAS_15687</name>
</gene>
<accession>A0A5A7Q2Q7</accession>
<name>A0A5A7Q2Q7_STRAF</name>
<dbReference type="AlphaFoldDB" id="A0A5A7Q2Q7"/>